<protein>
    <submittedName>
        <fullName evidence="3">N-acetyltransferase</fullName>
    </submittedName>
</protein>
<evidence type="ECO:0000259" key="1">
    <source>
        <dbReference type="PROSITE" id="PS51186"/>
    </source>
</evidence>
<dbReference type="Proteomes" id="UP000503222">
    <property type="component" value="Chromosome"/>
</dbReference>
<feature type="domain" description="N-acetyltransferase" evidence="2">
    <location>
        <begin position="4"/>
        <end position="89"/>
    </location>
</feature>
<dbReference type="InterPro" id="IPR016181">
    <property type="entry name" value="Acyl_CoA_acyltransferase"/>
</dbReference>
<dbReference type="PANTHER" id="PTHR31435:SF10">
    <property type="entry name" value="BSR4717 PROTEIN"/>
    <property type="match status" value="1"/>
</dbReference>
<accession>A0A6G7YNG6</accession>
<evidence type="ECO:0000313" key="3">
    <source>
        <dbReference type="EMBL" id="QIK78290.1"/>
    </source>
</evidence>
<dbReference type="PROSITE" id="PS51186">
    <property type="entry name" value="GNAT"/>
    <property type="match status" value="1"/>
</dbReference>
<keyword evidence="3" id="KW-0808">Transferase</keyword>
<reference evidence="3 4" key="1">
    <citation type="submission" date="2020-03" db="EMBL/GenBank/DDBJ databases">
        <title>Sphingomonas sp. nov., isolated from fish.</title>
        <authorList>
            <person name="Hyun D.-W."/>
            <person name="Bae J.-W."/>
        </authorList>
    </citation>
    <scope>NUCLEOTIDE SEQUENCE [LARGE SCALE GENOMIC DNA]</scope>
    <source>
        <strain evidence="3 4">HDW15B</strain>
    </source>
</reference>
<dbReference type="RefSeq" id="WP_166410683.1">
    <property type="nucleotide sequence ID" value="NZ_CP049869.1"/>
</dbReference>
<name>A0A6G7YNG6_9SPHN</name>
<evidence type="ECO:0000259" key="2">
    <source>
        <dbReference type="PROSITE" id="PS51729"/>
    </source>
</evidence>
<gene>
    <name evidence="3" type="ORF">G7077_04610</name>
</gene>
<dbReference type="InterPro" id="IPR031165">
    <property type="entry name" value="GNAT_YJDJ"/>
</dbReference>
<organism evidence="3 4">
    <name type="scientific">Sphingomonas piscis</name>
    <dbReference type="NCBI Taxonomy" id="2714943"/>
    <lineage>
        <taxon>Bacteria</taxon>
        <taxon>Pseudomonadati</taxon>
        <taxon>Pseudomonadota</taxon>
        <taxon>Alphaproteobacteria</taxon>
        <taxon>Sphingomonadales</taxon>
        <taxon>Sphingomonadaceae</taxon>
        <taxon>Sphingomonas</taxon>
    </lineage>
</organism>
<feature type="domain" description="N-acetyltransferase" evidence="1">
    <location>
        <begin position="1"/>
        <end position="99"/>
    </location>
</feature>
<dbReference type="KEGG" id="spii:G7077_04610"/>
<dbReference type="GO" id="GO:0016747">
    <property type="term" value="F:acyltransferase activity, transferring groups other than amino-acyl groups"/>
    <property type="evidence" value="ECO:0007669"/>
    <property type="project" value="InterPro"/>
</dbReference>
<dbReference type="InterPro" id="IPR045057">
    <property type="entry name" value="Gcn5-rel_NAT"/>
</dbReference>
<sequence>MNVSNNQEKSRFEVDLGDAVALAAYHLMPGAIAFTHTEVPPSYEGQGIGTMLIKAGLGFAREQGLKVVPACRFFAAYMIKHEEVQDLLDAEQRSKLGLA</sequence>
<keyword evidence="4" id="KW-1185">Reference proteome</keyword>
<dbReference type="Pfam" id="PF14542">
    <property type="entry name" value="Acetyltransf_CG"/>
    <property type="match status" value="1"/>
</dbReference>
<dbReference type="PANTHER" id="PTHR31435">
    <property type="entry name" value="PROTEIN NATD1"/>
    <property type="match status" value="1"/>
</dbReference>
<dbReference type="SUPFAM" id="SSF55729">
    <property type="entry name" value="Acyl-CoA N-acyltransferases (Nat)"/>
    <property type="match status" value="1"/>
</dbReference>
<dbReference type="PROSITE" id="PS51729">
    <property type="entry name" value="GNAT_YJDJ"/>
    <property type="match status" value="1"/>
</dbReference>
<evidence type="ECO:0000313" key="4">
    <source>
        <dbReference type="Proteomes" id="UP000503222"/>
    </source>
</evidence>
<dbReference type="Gene3D" id="3.40.630.30">
    <property type="match status" value="1"/>
</dbReference>
<dbReference type="CDD" id="cd04301">
    <property type="entry name" value="NAT_SF"/>
    <property type="match status" value="1"/>
</dbReference>
<dbReference type="InterPro" id="IPR000182">
    <property type="entry name" value="GNAT_dom"/>
</dbReference>
<proteinExistence type="predicted"/>
<dbReference type="AlphaFoldDB" id="A0A6G7YNG6"/>
<dbReference type="EMBL" id="CP049869">
    <property type="protein sequence ID" value="QIK78290.1"/>
    <property type="molecule type" value="Genomic_DNA"/>
</dbReference>